<keyword evidence="1" id="KW-0547">Nucleotide-binding</keyword>
<evidence type="ECO:0000259" key="6">
    <source>
        <dbReference type="PROSITE" id="PS51192"/>
    </source>
</evidence>
<dbReference type="Pfam" id="PF00271">
    <property type="entry name" value="Helicase_C"/>
    <property type="match status" value="1"/>
</dbReference>
<dbReference type="Proteomes" id="UP001597111">
    <property type="component" value="Unassembled WGS sequence"/>
</dbReference>
<dbReference type="InterPro" id="IPR027417">
    <property type="entry name" value="P-loop_NTPase"/>
</dbReference>
<dbReference type="EC" id="3.6.4.-" evidence="8"/>
<dbReference type="PROSITE" id="PS51192">
    <property type="entry name" value="HELICASE_ATP_BIND_1"/>
    <property type="match status" value="1"/>
</dbReference>
<dbReference type="RefSeq" id="WP_379730378.1">
    <property type="nucleotide sequence ID" value="NZ_JBHSWZ010000002.1"/>
</dbReference>
<feature type="domain" description="Helicase C-terminal" evidence="7">
    <location>
        <begin position="600"/>
        <end position="797"/>
    </location>
</feature>
<gene>
    <name evidence="8" type="ORF">ACFR9S_15620</name>
</gene>
<dbReference type="GO" id="GO:0004386">
    <property type="term" value="F:helicase activity"/>
    <property type="evidence" value="ECO:0007669"/>
    <property type="project" value="UniProtKB-KW"/>
</dbReference>
<dbReference type="SUPFAM" id="SSF52540">
    <property type="entry name" value="P-loop containing nucleoside triphosphate hydrolases"/>
    <property type="match status" value="2"/>
</dbReference>
<protein>
    <submittedName>
        <fullName evidence="8">DEAD/DEAH box helicase</fullName>
        <ecNumber evidence="8">3.6.4.-</ecNumber>
    </submittedName>
</protein>
<dbReference type="Pfam" id="PF04851">
    <property type="entry name" value="ResIII"/>
    <property type="match status" value="1"/>
</dbReference>
<evidence type="ECO:0000313" key="9">
    <source>
        <dbReference type="Proteomes" id="UP001597111"/>
    </source>
</evidence>
<dbReference type="PANTHER" id="PTHR11274">
    <property type="entry name" value="RAD25/XP-B DNA REPAIR HELICASE"/>
    <property type="match status" value="1"/>
</dbReference>
<accession>A0ABD6BA62</accession>
<dbReference type="InterPro" id="IPR050615">
    <property type="entry name" value="ATP-dep_DNA_Helicase"/>
</dbReference>
<keyword evidence="3 8" id="KW-0347">Helicase</keyword>
<keyword evidence="4" id="KW-0067">ATP-binding</keyword>
<keyword evidence="2 8" id="KW-0378">Hydrolase</keyword>
<name>A0ABD6BA62_9EURY</name>
<evidence type="ECO:0000256" key="1">
    <source>
        <dbReference type="ARBA" id="ARBA00022741"/>
    </source>
</evidence>
<dbReference type="GO" id="GO:0016787">
    <property type="term" value="F:hydrolase activity"/>
    <property type="evidence" value="ECO:0007669"/>
    <property type="project" value="UniProtKB-KW"/>
</dbReference>
<evidence type="ECO:0000256" key="5">
    <source>
        <dbReference type="SAM" id="MobiDB-lite"/>
    </source>
</evidence>
<feature type="compositionally biased region" description="Acidic residues" evidence="5">
    <location>
        <begin position="936"/>
        <end position="946"/>
    </location>
</feature>
<dbReference type="InterPro" id="IPR006935">
    <property type="entry name" value="Helicase/UvrB_N"/>
</dbReference>
<feature type="compositionally biased region" description="Acidic residues" evidence="5">
    <location>
        <begin position="903"/>
        <end position="913"/>
    </location>
</feature>
<comment type="caution">
    <text evidence="8">The sequence shown here is derived from an EMBL/GenBank/DDBJ whole genome shotgun (WGS) entry which is preliminary data.</text>
</comment>
<dbReference type="InterPro" id="IPR014001">
    <property type="entry name" value="Helicase_ATP-bd"/>
</dbReference>
<dbReference type="InterPro" id="IPR001650">
    <property type="entry name" value="Helicase_C-like"/>
</dbReference>
<evidence type="ECO:0000313" key="8">
    <source>
        <dbReference type="EMBL" id="MFD1527708.1"/>
    </source>
</evidence>
<dbReference type="Gene3D" id="3.40.50.300">
    <property type="entry name" value="P-loop containing nucleotide triphosphate hydrolases"/>
    <property type="match status" value="2"/>
</dbReference>
<dbReference type="SMART" id="SM00490">
    <property type="entry name" value="HELICc"/>
    <property type="match status" value="1"/>
</dbReference>
<feature type="domain" description="Helicase ATP-binding" evidence="6">
    <location>
        <begin position="331"/>
        <end position="492"/>
    </location>
</feature>
<dbReference type="PROSITE" id="PS51194">
    <property type="entry name" value="HELICASE_CTER"/>
    <property type="match status" value="1"/>
</dbReference>
<feature type="region of interest" description="Disordered" evidence="5">
    <location>
        <begin position="903"/>
        <end position="946"/>
    </location>
</feature>
<dbReference type="PANTHER" id="PTHR11274:SF0">
    <property type="entry name" value="GENERAL TRANSCRIPTION AND DNA REPAIR FACTOR IIH HELICASE SUBUNIT XPB"/>
    <property type="match status" value="1"/>
</dbReference>
<reference evidence="8 9" key="1">
    <citation type="journal article" date="2019" name="Int. J. Syst. Evol. Microbiol.">
        <title>The Global Catalogue of Microorganisms (GCM) 10K type strain sequencing project: providing services to taxonomists for standard genome sequencing and annotation.</title>
        <authorList>
            <consortium name="The Broad Institute Genomics Platform"/>
            <consortium name="The Broad Institute Genome Sequencing Center for Infectious Disease"/>
            <person name="Wu L."/>
            <person name="Ma J."/>
        </authorList>
    </citation>
    <scope>NUCLEOTIDE SEQUENCE [LARGE SCALE GENOMIC DNA]</scope>
    <source>
        <strain evidence="8 9">CGMCC 1.12285</strain>
    </source>
</reference>
<proteinExistence type="predicted"/>
<sequence>MDWERFKERCHEQIRKSDGDRYSVSYIRRILSTYAEIGVIEREDDVVRAAPFADEYRSGEIPFAEFLWRCLKRSWVAKAKKPEGIEGLSAVMETVEDTSGGLKLGEIESRLAAEDDYEFNDQGIRGYPDLLILLRIFEKEGHTYSIADSETVKRYKRRFRSTDVFDTLEAHLKREGSLVTPPSDTAKRDLMKYYMYRESGGWSKRGQWYRTFWKDYLKPETRNGNTGSELRRKDKYRNVDSKRKSLRDQIVSRYDSFESQDLSGLSTSVLERIESANSQQEAHRIQLSAGSGMSKADLELLATDDRPAYTFDSEFSLYDWQKEAASEWFQAGQGSEAQSGIAQVVTGAGKTVMALEVVRRWLQQSDEDRVVTVVVPTKVLMHQWLTELVSTLNVPIDDIGWAGGGTKHNFEDCKILVSIVNSAVKDDYLGNALEAVGTPEHLLIADECHRYTGDKFSNIFTYPRAASLGLSATPLSREDDLTDSDKLLLRELGDIYYRLRYDEGINRGLIPEFTIQYVGFDLAGPERNEYEELSRQVSDAVKEIQERYQGRLHELPGGFSQKLQTIRNEVEGPTGAIADYFRFTQERRELVANAVSRQAITLQLLDNAVERGDKTIVFQERIEQLEQLVAPWEHRGIDAGTKEVADTESASRQRLYQTFDGLEEVDQEIENLFAQSDFWPVMYHSGHRRDVWNDISMDWFREDDMANVMLSVKALVEGVDVPSADVGIVRVSSSSIRQRIQTLGRILRTGEDASQESTLYVLYARDTVDERIFREYDWKEELASAKVEHRVWERDDDSFTSGTIRPAEPDELPPRPEKVPPAEDLDFGEVYDGPWEQARELSVDSRGKLFRKGRAGREYLEPGPLEDAVEFVLREKGGGRIKITEHGFVLSFIDGEPIFLGTVDDDYEFQEEDTPTRITDDPETDSQEDSSSSLTEEPDDYDDIFE</sequence>
<organism evidence="8 9">
    <name type="scientific">Halolamina salina</name>
    <dbReference type="NCBI Taxonomy" id="1220023"/>
    <lineage>
        <taxon>Archaea</taxon>
        <taxon>Methanobacteriati</taxon>
        <taxon>Methanobacteriota</taxon>
        <taxon>Stenosarchaea group</taxon>
        <taxon>Halobacteria</taxon>
        <taxon>Halobacteriales</taxon>
        <taxon>Haloferacaceae</taxon>
    </lineage>
</organism>
<evidence type="ECO:0000256" key="3">
    <source>
        <dbReference type="ARBA" id="ARBA00022806"/>
    </source>
</evidence>
<keyword evidence="9" id="KW-1185">Reference proteome</keyword>
<dbReference type="AlphaFoldDB" id="A0ABD6BA62"/>
<dbReference type="EMBL" id="JBHUDH010000254">
    <property type="protein sequence ID" value="MFD1527708.1"/>
    <property type="molecule type" value="Genomic_DNA"/>
</dbReference>
<dbReference type="SMART" id="SM00487">
    <property type="entry name" value="DEXDc"/>
    <property type="match status" value="1"/>
</dbReference>
<dbReference type="GO" id="GO:0005524">
    <property type="term" value="F:ATP binding"/>
    <property type="evidence" value="ECO:0007669"/>
    <property type="project" value="UniProtKB-KW"/>
</dbReference>
<evidence type="ECO:0000256" key="4">
    <source>
        <dbReference type="ARBA" id="ARBA00022840"/>
    </source>
</evidence>
<dbReference type="GO" id="GO:0140097">
    <property type="term" value="F:catalytic activity, acting on DNA"/>
    <property type="evidence" value="ECO:0007669"/>
    <property type="project" value="UniProtKB-ARBA"/>
</dbReference>
<evidence type="ECO:0000259" key="7">
    <source>
        <dbReference type="PROSITE" id="PS51194"/>
    </source>
</evidence>
<feature type="region of interest" description="Disordered" evidence="5">
    <location>
        <begin position="797"/>
        <end position="817"/>
    </location>
</feature>
<evidence type="ECO:0000256" key="2">
    <source>
        <dbReference type="ARBA" id="ARBA00022801"/>
    </source>
</evidence>